<accession>A0A5D4R5R2</accession>
<keyword evidence="1" id="KW-0472">Membrane</keyword>
<dbReference type="RefSeq" id="WP_148976071.1">
    <property type="nucleotide sequence ID" value="NZ_VTER01000009.1"/>
</dbReference>
<reference evidence="2 3" key="1">
    <citation type="submission" date="2019-08" db="EMBL/GenBank/DDBJ databases">
        <title>Bacillus genomes from the desert of Cuatro Cienegas, Coahuila.</title>
        <authorList>
            <person name="Olmedo-Alvarez G."/>
        </authorList>
    </citation>
    <scope>NUCLEOTIDE SEQUENCE [LARGE SCALE GENOMIC DNA]</scope>
    <source>
        <strain evidence="2 3">CH446_14T</strain>
    </source>
</reference>
<dbReference type="AlphaFoldDB" id="A0A5D4R5R2"/>
<evidence type="ECO:0000313" key="3">
    <source>
        <dbReference type="Proteomes" id="UP000322139"/>
    </source>
</evidence>
<feature type="transmembrane region" description="Helical" evidence="1">
    <location>
        <begin position="91"/>
        <end position="110"/>
    </location>
</feature>
<name>A0A5D4R5R2_9BACI</name>
<gene>
    <name evidence="2" type="ORF">FZD51_18230</name>
</gene>
<protein>
    <recommendedName>
        <fullName evidence="4">Zf-HC2 domain-containing protein</fullName>
    </recommendedName>
</protein>
<organism evidence="2 3">
    <name type="scientific">Bacillus infantis</name>
    <dbReference type="NCBI Taxonomy" id="324767"/>
    <lineage>
        <taxon>Bacteria</taxon>
        <taxon>Bacillati</taxon>
        <taxon>Bacillota</taxon>
        <taxon>Bacilli</taxon>
        <taxon>Bacillales</taxon>
        <taxon>Bacillaceae</taxon>
        <taxon>Bacillus</taxon>
    </lineage>
</organism>
<dbReference type="EMBL" id="VTER01000009">
    <property type="protein sequence ID" value="TYS45979.1"/>
    <property type="molecule type" value="Genomic_DNA"/>
</dbReference>
<dbReference type="Proteomes" id="UP000322139">
    <property type="component" value="Unassembled WGS sequence"/>
</dbReference>
<keyword evidence="1" id="KW-0812">Transmembrane</keyword>
<keyword evidence="1" id="KW-1133">Transmembrane helix</keyword>
<evidence type="ECO:0000256" key="1">
    <source>
        <dbReference type="SAM" id="Phobius"/>
    </source>
</evidence>
<proteinExistence type="predicted"/>
<comment type="caution">
    <text evidence="2">The sequence shown here is derived from an EMBL/GenBank/DDBJ whole genome shotgun (WGS) entry which is preliminary data.</text>
</comment>
<evidence type="ECO:0008006" key="4">
    <source>
        <dbReference type="Google" id="ProtNLM"/>
    </source>
</evidence>
<evidence type="ECO:0000313" key="2">
    <source>
        <dbReference type="EMBL" id="TYS45979.1"/>
    </source>
</evidence>
<sequence>MKHFTYEEWKRYANNELAEAEREVYEDHLYSCDECLDVYLEAVAVIELPQMESGSGFTDLVMAQIQAEAIEPAQPRIHEEKKRRPFYQSPLFHYSLAAAMTILLMTTGVFQSITQYAGAVQDPDFQEKKTSVTEGLVDKTFAWMDTIEKKNKEANK</sequence>